<gene>
    <name evidence="1" type="ORF">SD70_18905</name>
</gene>
<name>A0ABR5AEW7_9BACL</name>
<evidence type="ECO:0000313" key="1">
    <source>
        <dbReference type="EMBL" id="KIL39600.1"/>
    </source>
</evidence>
<dbReference type="EMBL" id="JXAK01000034">
    <property type="protein sequence ID" value="KIL39600.1"/>
    <property type="molecule type" value="Genomic_DNA"/>
</dbReference>
<accession>A0ABR5AEW7</accession>
<sequence length="66" mass="7627">MNNRIQSSFEDVKLIARLADLKDDHYQTSLLLSAITELLIEKGILSKDEIREKASRLDSLFLHQEI</sequence>
<dbReference type="Proteomes" id="UP000031967">
    <property type="component" value="Unassembled WGS sequence"/>
</dbReference>
<reference evidence="1 2" key="1">
    <citation type="submission" date="2014-12" db="EMBL/GenBank/DDBJ databases">
        <title>Draft genome sequence of Paenibacillus kamchatkensis strain B-2647.</title>
        <authorList>
            <person name="Karlyshev A.V."/>
            <person name="Kudryashova E.B."/>
        </authorList>
    </citation>
    <scope>NUCLEOTIDE SEQUENCE [LARGE SCALE GENOMIC DNA]</scope>
    <source>
        <strain evidence="1 2">VKM B-2647</strain>
    </source>
</reference>
<dbReference type="RefSeq" id="WP_041049077.1">
    <property type="nucleotide sequence ID" value="NZ_JXAK01000034.1"/>
</dbReference>
<keyword evidence="2" id="KW-1185">Reference proteome</keyword>
<protein>
    <submittedName>
        <fullName evidence="1">Uncharacterized protein</fullName>
    </submittedName>
</protein>
<evidence type="ECO:0000313" key="2">
    <source>
        <dbReference type="Proteomes" id="UP000031967"/>
    </source>
</evidence>
<proteinExistence type="predicted"/>
<organism evidence="1 2">
    <name type="scientific">Gordoniibacillus kamchatkensis</name>
    <dbReference type="NCBI Taxonomy" id="1590651"/>
    <lineage>
        <taxon>Bacteria</taxon>
        <taxon>Bacillati</taxon>
        <taxon>Bacillota</taxon>
        <taxon>Bacilli</taxon>
        <taxon>Bacillales</taxon>
        <taxon>Paenibacillaceae</taxon>
        <taxon>Gordoniibacillus</taxon>
    </lineage>
</organism>
<comment type="caution">
    <text evidence="1">The sequence shown here is derived from an EMBL/GenBank/DDBJ whole genome shotgun (WGS) entry which is preliminary data.</text>
</comment>